<evidence type="ECO:0000313" key="3">
    <source>
        <dbReference type="EMBL" id="OGW99088.1"/>
    </source>
</evidence>
<dbReference type="InterPro" id="IPR000523">
    <property type="entry name" value="Mg_chelatse_chII-like_cat_dom"/>
</dbReference>
<sequence length="510" mass="56402">MLSKIYSASCFGLDSFSVEIEVDITNGLPQTAIVGLPDQAVRESRERVKSALKNSGFSLPPKKITVNLAPANVKKEGPSFDLPIALGLLSASGLLKPDTLHKVIFAGELALDGSLRSIKGALALAQLARKSKFTLVLPYSNSREASLESEVTILTANNLKEVVSWINGESTLKRLNTHWLSPEKNLETDDSTDFSEVKGQFHAKRAAEIVASGEHNLIFIGPPGAGKTMIAKRIPSILPDLSQSEYLEIVKIHSAAGLCANGHLLNLRRPFRSPHHTISQIGMVGGGSFPRPGEISLSHHGVLFLDEFPEFRRDAIEGLRAPLEDGCILISRAKENLVFPAQFLLVCAMNPCPCGFLTSPQRACQCSMNQIHNYHRKISGPILDRIDLHVEIPAIQYKDLTNQNVQESSADIRKRVNHAREIQQKRFPASFNKTNALMSVKDIRKFCVTTKNGNLLLEQAMKGLQLSARGYYKILKVARTISDMAESEMIREEHIAEAIQYRTLDRNWWG</sequence>
<dbReference type="GO" id="GO:0005524">
    <property type="term" value="F:ATP binding"/>
    <property type="evidence" value="ECO:0007669"/>
    <property type="project" value="InterPro"/>
</dbReference>
<gene>
    <name evidence="3" type="ORF">A3G33_05535</name>
</gene>
<dbReference type="SUPFAM" id="SSF54211">
    <property type="entry name" value="Ribosomal protein S5 domain 2-like"/>
    <property type="match status" value="1"/>
</dbReference>
<dbReference type="Pfam" id="PF13335">
    <property type="entry name" value="Mg_chelatase_C"/>
    <property type="match status" value="1"/>
</dbReference>
<dbReference type="InterPro" id="IPR025158">
    <property type="entry name" value="Mg_chelat-rel_C"/>
</dbReference>
<dbReference type="Pfam" id="PF13541">
    <property type="entry name" value="ChlI"/>
    <property type="match status" value="1"/>
</dbReference>
<protein>
    <recommendedName>
        <fullName evidence="5">AAA+ ATPase domain-containing protein</fullName>
    </recommendedName>
</protein>
<dbReference type="InterPro" id="IPR027417">
    <property type="entry name" value="P-loop_NTPase"/>
</dbReference>
<dbReference type="AlphaFoldDB" id="A0A1G1L1U5"/>
<dbReference type="PANTHER" id="PTHR32039">
    <property type="entry name" value="MAGNESIUM-CHELATASE SUBUNIT CHLI"/>
    <property type="match status" value="1"/>
</dbReference>
<evidence type="ECO:0000259" key="1">
    <source>
        <dbReference type="Pfam" id="PF01078"/>
    </source>
</evidence>
<dbReference type="InterPro" id="IPR045006">
    <property type="entry name" value="CHLI-like"/>
</dbReference>
<dbReference type="PANTHER" id="PTHR32039:SF7">
    <property type="entry name" value="COMPETENCE PROTEIN COMM"/>
    <property type="match status" value="1"/>
</dbReference>
<reference evidence="3 4" key="1">
    <citation type="journal article" date="2016" name="Nat. Commun.">
        <title>Thousands of microbial genomes shed light on interconnected biogeochemical processes in an aquifer system.</title>
        <authorList>
            <person name="Anantharaman K."/>
            <person name="Brown C.T."/>
            <person name="Hug L.A."/>
            <person name="Sharon I."/>
            <person name="Castelle C.J."/>
            <person name="Probst A.J."/>
            <person name="Thomas B.C."/>
            <person name="Singh A."/>
            <person name="Wilkins M.J."/>
            <person name="Karaoz U."/>
            <person name="Brodie E.L."/>
            <person name="Williams K.H."/>
            <person name="Hubbard S.S."/>
            <person name="Banfield J.F."/>
        </authorList>
    </citation>
    <scope>NUCLEOTIDE SEQUENCE [LARGE SCALE GENOMIC DNA]</scope>
</reference>
<evidence type="ECO:0008006" key="5">
    <source>
        <dbReference type="Google" id="ProtNLM"/>
    </source>
</evidence>
<dbReference type="InterPro" id="IPR004482">
    <property type="entry name" value="Mg_chelat-rel"/>
</dbReference>
<evidence type="ECO:0000259" key="2">
    <source>
        <dbReference type="Pfam" id="PF13335"/>
    </source>
</evidence>
<dbReference type="Gene3D" id="3.40.50.300">
    <property type="entry name" value="P-loop containing nucleotide triphosphate hydrolases"/>
    <property type="match status" value="1"/>
</dbReference>
<dbReference type="InterPro" id="IPR020568">
    <property type="entry name" value="Ribosomal_Su5_D2-typ_SF"/>
</dbReference>
<comment type="caution">
    <text evidence="3">The sequence shown here is derived from an EMBL/GenBank/DDBJ whole genome shotgun (WGS) entry which is preliminary data.</text>
</comment>
<accession>A0A1G1L1U5</accession>
<dbReference type="SUPFAM" id="SSF52540">
    <property type="entry name" value="P-loop containing nucleoside triphosphate hydrolases"/>
    <property type="match status" value="1"/>
</dbReference>
<name>A0A1G1L1U5_9BACT</name>
<dbReference type="Pfam" id="PF01078">
    <property type="entry name" value="Mg_chelatase"/>
    <property type="match status" value="1"/>
</dbReference>
<organism evidence="3 4">
    <name type="scientific">Candidatus Danuiimicrobium aquiferis</name>
    <dbReference type="NCBI Taxonomy" id="1801832"/>
    <lineage>
        <taxon>Bacteria</taxon>
        <taxon>Pseudomonadati</taxon>
        <taxon>Candidatus Omnitrophota</taxon>
        <taxon>Candidatus Danuiimicrobium</taxon>
    </lineage>
</organism>
<evidence type="ECO:0000313" key="4">
    <source>
        <dbReference type="Proteomes" id="UP000178187"/>
    </source>
</evidence>
<dbReference type="NCBIfam" id="TIGR00368">
    <property type="entry name" value="YifB family Mg chelatase-like AAA ATPase"/>
    <property type="match status" value="1"/>
</dbReference>
<dbReference type="Proteomes" id="UP000178187">
    <property type="component" value="Unassembled WGS sequence"/>
</dbReference>
<feature type="domain" description="Magnesium chelatase ChlI-like catalytic" evidence="1">
    <location>
        <begin position="193"/>
        <end position="399"/>
    </location>
</feature>
<dbReference type="InterPro" id="IPR014721">
    <property type="entry name" value="Ribsml_uS5_D2-typ_fold_subgr"/>
</dbReference>
<feature type="domain" description="Mg chelatase-related protein C-terminal" evidence="2">
    <location>
        <begin position="407"/>
        <end position="502"/>
    </location>
</feature>
<dbReference type="Gene3D" id="3.30.230.10">
    <property type="match status" value="1"/>
</dbReference>
<dbReference type="EMBL" id="MHFR01000015">
    <property type="protein sequence ID" value="OGW99088.1"/>
    <property type="molecule type" value="Genomic_DNA"/>
</dbReference>
<proteinExistence type="predicted"/>